<dbReference type="GO" id="GO:0016114">
    <property type="term" value="P:terpenoid biosynthetic process"/>
    <property type="evidence" value="ECO:0007669"/>
    <property type="project" value="UniProtKB-ARBA"/>
</dbReference>
<keyword evidence="5 12" id="KW-0808">Transferase</keyword>
<dbReference type="PANTHER" id="PTHR43281">
    <property type="entry name" value="FARNESYL DIPHOSPHATE SYNTHASE"/>
    <property type="match status" value="1"/>
</dbReference>
<dbReference type="SFLD" id="SFLDS00005">
    <property type="entry name" value="Isoprenoid_Synthase_Type_I"/>
    <property type="match status" value="1"/>
</dbReference>
<dbReference type="FunFam" id="1.10.600.10:FF:000001">
    <property type="entry name" value="Geranylgeranyl diphosphate synthase"/>
    <property type="match status" value="1"/>
</dbReference>
<evidence type="ECO:0000256" key="10">
    <source>
        <dbReference type="ARBA" id="ARBA00032873"/>
    </source>
</evidence>
<evidence type="ECO:0000313" key="13">
    <source>
        <dbReference type="EMBL" id="MBB6692958.1"/>
    </source>
</evidence>
<dbReference type="GO" id="GO:0005737">
    <property type="term" value="C:cytoplasm"/>
    <property type="evidence" value="ECO:0007669"/>
    <property type="project" value="UniProtKB-ARBA"/>
</dbReference>
<comment type="catalytic activity">
    <reaction evidence="11">
        <text>isopentenyl diphosphate + (2E)-geranyl diphosphate = (2E,6E)-farnesyl diphosphate + diphosphate</text>
        <dbReference type="Rhea" id="RHEA:19361"/>
        <dbReference type="ChEBI" id="CHEBI:33019"/>
        <dbReference type="ChEBI" id="CHEBI:58057"/>
        <dbReference type="ChEBI" id="CHEBI:128769"/>
        <dbReference type="ChEBI" id="CHEBI:175763"/>
        <dbReference type="EC" id="2.5.1.10"/>
    </reaction>
</comment>
<gene>
    <name evidence="13" type="ORF">H7B90_16240</name>
</gene>
<comment type="caution">
    <text evidence="13">The sequence shown here is derived from an EMBL/GenBank/DDBJ whole genome shotgun (WGS) entry which is preliminary data.</text>
</comment>
<dbReference type="InterPro" id="IPR000092">
    <property type="entry name" value="Polyprenyl_synt"/>
</dbReference>
<keyword evidence="6" id="KW-0479">Metal-binding</keyword>
<evidence type="ECO:0000256" key="11">
    <source>
        <dbReference type="ARBA" id="ARBA00049399"/>
    </source>
</evidence>
<dbReference type="SFLD" id="SFLDG01017">
    <property type="entry name" value="Polyprenyl_Transferase_Like"/>
    <property type="match status" value="1"/>
</dbReference>
<dbReference type="NCBIfam" id="NF045485">
    <property type="entry name" value="FPPsyn"/>
    <property type="match status" value="1"/>
</dbReference>
<evidence type="ECO:0000256" key="12">
    <source>
        <dbReference type="RuleBase" id="RU004466"/>
    </source>
</evidence>
<keyword evidence="8" id="KW-0414">Isoprene biosynthesis</keyword>
<dbReference type="AlphaFoldDB" id="A0A841U1A1"/>
<evidence type="ECO:0000256" key="7">
    <source>
        <dbReference type="ARBA" id="ARBA00022842"/>
    </source>
</evidence>
<evidence type="ECO:0000256" key="1">
    <source>
        <dbReference type="ARBA" id="ARBA00001946"/>
    </source>
</evidence>
<dbReference type="PROSITE" id="PS00444">
    <property type="entry name" value="POLYPRENYL_SYNTHASE_2"/>
    <property type="match status" value="1"/>
</dbReference>
<dbReference type="InterPro" id="IPR033749">
    <property type="entry name" value="Polyprenyl_synt_CS"/>
</dbReference>
<organism evidence="13 14">
    <name type="scientific">Cohnella xylanilytica</name>
    <dbReference type="NCBI Taxonomy" id="557555"/>
    <lineage>
        <taxon>Bacteria</taxon>
        <taxon>Bacillati</taxon>
        <taxon>Bacillota</taxon>
        <taxon>Bacilli</taxon>
        <taxon>Bacillales</taxon>
        <taxon>Paenibacillaceae</taxon>
        <taxon>Cohnella</taxon>
    </lineage>
</organism>
<keyword evidence="14" id="KW-1185">Reference proteome</keyword>
<accession>A0A841U1A1</accession>
<comment type="cofactor">
    <cofactor evidence="1">
        <name>Mg(2+)</name>
        <dbReference type="ChEBI" id="CHEBI:18420"/>
    </cofactor>
</comment>
<dbReference type="EC" id="2.5.1.10" evidence="3"/>
<dbReference type="InterPro" id="IPR008949">
    <property type="entry name" value="Isoprenoid_synthase_dom_sf"/>
</dbReference>
<dbReference type="SUPFAM" id="SSF48576">
    <property type="entry name" value="Terpenoid synthases"/>
    <property type="match status" value="1"/>
</dbReference>
<dbReference type="EMBL" id="JACJVR010000063">
    <property type="protein sequence ID" value="MBB6692958.1"/>
    <property type="molecule type" value="Genomic_DNA"/>
</dbReference>
<dbReference type="Gene3D" id="1.10.600.10">
    <property type="entry name" value="Farnesyl Diphosphate Synthase"/>
    <property type="match status" value="1"/>
</dbReference>
<dbReference type="PROSITE" id="PS00723">
    <property type="entry name" value="POLYPRENYL_SYNTHASE_1"/>
    <property type="match status" value="1"/>
</dbReference>
<evidence type="ECO:0000256" key="3">
    <source>
        <dbReference type="ARBA" id="ARBA00012439"/>
    </source>
</evidence>
<keyword evidence="7" id="KW-0460">Magnesium</keyword>
<evidence type="ECO:0000256" key="9">
    <source>
        <dbReference type="ARBA" id="ARBA00032380"/>
    </source>
</evidence>
<dbReference type="Pfam" id="PF00348">
    <property type="entry name" value="polyprenyl_synt"/>
    <property type="match status" value="1"/>
</dbReference>
<dbReference type="RefSeq" id="WP_185136981.1">
    <property type="nucleotide sequence ID" value="NZ_JACJVR010000063.1"/>
</dbReference>
<sequence>MQLANIDSYVRMRRERAEAALRDALPADWRIPSRLREAARYSLEAGGKRLRPVLVMAAAESVAGSEEAVEKALPFAVAVEMVHTYSLIHDDLPAMDNDDLRRGRPTNHKVYGEAMAILAGDGLLTHAFYVAAQAAGRGVPAARALAVVSELARYAGFPGMVGGQADDMLGEQGITSLEELENIHLHKTSDLIAFSLRAGGHAAEADDRALDALGLYGRNVGLAFQIQDDILDVTGDEAKLGKPQGSDERQGKVTYPYLIGLDESRRRVEALTEEAIGAIASAGLARADLLEGLARYVMRRDH</sequence>
<dbReference type="GO" id="GO:0046872">
    <property type="term" value="F:metal ion binding"/>
    <property type="evidence" value="ECO:0007669"/>
    <property type="project" value="UniProtKB-KW"/>
</dbReference>
<evidence type="ECO:0000256" key="4">
    <source>
        <dbReference type="ARBA" id="ARBA00015100"/>
    </source>
</evidence>
<dbReference type="Proteomes" id="UP000553776">
    <property type="component" value="Unassembled WGS sequence"/>
</dbReference>
<evidence type="ECO:0000256" key="8">
    <source>
        <dbReference type="ARBA" id="ARBA00023229"/>
    </source>
</evidence>
<name>A0A841U1A1_9BACL</name>
<dbReference type="InterPro" id="IPR053378">
    <property type="entry name" value="Prenyl_diphosphate_synthase"/>
</dbReference>
<proteinExistence type="inferred from homology"/>
<comment type="similarity">
    <text evidence="2 12">Belongs to the FPP/GGPP synthase family.</text>
</comment>
<protein>
    <recommendedName>
        <fullName evidence="4">Farnesyl diphosphate synthase</fullName>
        <ecNumber evidence="3">2.5.1.10</ecNumber>
    </recommendedName>
    <alternativeName>
        <fullName evidence="10">(2E,6E)-farnesyl diphosphate synthase</fullName>
    </alternativeName>
    <alternativeName>
        <fullName evidence="9">Geranyltranstransferase</fullName>
    </alternativeName>
</protein>
<reference evidence="13 14" key="1">
    <citation type="submission" date="2020-08" db="EMBL/GenBank/DDBJ databases">
        <title>Cohnella phylogeny.</title>
        <authorList>
            <person name="Dunlap C."/>
        </authorList>
    </citation>
    <scope>NUCLEOTIDE SEQUENCE [LARGE SCALE GENOMIC DNA]</scope>
    <source>
        <strain evidence="13 14">DSM 25239</strain>
    </source>
</reference>
<evidence type="ECO:0000256" key="5">
    <source>
        <dbReference type="ARBA" id="ARBA00022679"/>
    </source>
</evidence>
<evidence type="ECO:0000256" key="6">
    <source>
        <dbReference type="ARBA" id="ARBA00022723"/>
    </source>
</evidence>
<dbReference type="CDD" id="cd00685">
    <property type="entry name" value="Trans_IPPS_HT"/>
    <property type="match status" value="1"/>
</dbReference>
<evidence type="ECO:0000256" key="2">
    <source>
        <dbReference type="ARBA" id="ARBA00006706"/>
    </source>
</evidence>
<dbReference type="PANTHER" id="PTHR43281:SF1">
    <property type="entry name" value="FARNESYL DIPHOSPHATE SYNTHASE"/>
    <property type="match status" value="1"/>
</dbReference>
<dbReference type="GO" id="GO:0004337">
    <property type="term" value="F:(2E,6E)-farnesyl diphosphate synthase activity"/>
    <property type="evidence" value="ECO:0007669"/>
    <property type="project" value="UniProtKB-EC"/>
</dbReference>
<evidence type="ECO:0000313" key="14">
    <source>
        <dbReference type="Proteomes" id="UP000553776"/>
    </source>
</evidence>